<evidence type="ECO:0000256" key="1">
    <source>
        <dbReference type="SAM" id="Phobius"/>
    </source>
</evidence>
<protein>
    <submittedName>
        <fullName evidence="2">Uncharacterized protein</fullName>
    </submittedName>
</protein>
<feature type="transmembrane region" description="Helical" evidence="1">
    <location>
        <begin position="6"/>
        <end position="27"/>
    </location>
</feature>
<dbReference type="AlphaFoldDB" id="A0A6C0HNH8"/>
<accession>A0A6C0HNH8</accession>
<feature type="transmembrane region" description="Helical" evidence="1">
    <location>
        <begin position="126"/>
        <end position="146"/>
    </location>
</feature>
<feature type="transmembrane region" description="Helical" evidence="1">
    <location>
        <begin position="96"/>
        <end position="114"/>
    </location>
</feature>
<evidence type="ECO:0000313" key="2">
    <source>
        <dbReference type="EMBL" id="QHT82039.1"/>
    </source>
</evidence>
<sequence>MCWNEHVSMNTFLFSSFVLGLVLYNNLYTPYKIKEIHSLAAYLFLLSIILMQLVEFFLWRNLTTEYNLLWSGIGLGLLLLQPIFSLSLIKEVALREWLAVVYVFWVLVLGKLTVEKTVVGENGQLEWGFFKGYSLFVFGWFVFLFIGPIYAELWIEISLALVLGMITFIRYRLPETRGSVWCWFVNILLLYYASLILFWYPFR</sequence>
<keyword evidence="1" id="KW-1133">Transmembrane helix</keyword>
<keyword evidence="1" id="KW-0472">Membrane</keyword>
<keyword evidence="1" id="KW-0812">Transmembrane</keyword>
<proteinExistence type="predicted"/>
<feature type="transmembrane region" description="Helical" evidence="1">
    <location>
        <begin position="153"/>
        <end position="171"/>
    </location>
</feature>
<name>A0A6C0HNH8_9ZZZZ</name>
<feature type="transmembrane region" description="Helical" evidence="1">
    <location>
        <begin position="68"/>
        <end position="89"/>
    </location>
</feature>
<organism evidence="2">
    <name type="scientific">viral metagenome</name>
    <dbReference type="NCBI Taxonomy" id="1070528"/>
    <lineage>
        <taxon>unclassified sequences</taxon>
        <taxon>metagenomes</taxon>
        <taxon>organismal metagenomes</taxon>
    </lineage>
</organism>
<feature type="transmembrane region" description="Helical" evidence="1">
    <location>
        <begin position="39"/>
        <end position="62"/>
    </location>
</feature>
<dbReference type="EMBL" id="MN739994">
    <property type="protein sequence ID" value="QHT82039.1"/>
    <property type="molecule type" value="Genomic_DNA"/>
</dbReference>
<feature type="transmembrane region" description="Helical" evidence="1">
    <location>
        <begin position="183"/>
        <end position="202"/>
    </location>
</feature>
<reference evidence="2" key="1">
    <citation type="journal article" date="2020" name="Nature">
        <title>Giant virus diversity and host interactions through global metagenomics.</title>
        <authorList>
            <person name="Schulz F."/>
            <person name="Roux S."/>
            <person name="Paez-Espino D."/>
            <person name="Jungbluth S."/>
            <person name="Walsh D.A."/>
            <person name="Denef V.J."/>
            <person name="McMahon K.D."/>
            <person name="Konstantinidis K.T."/>
            <person name="Eloe-Fadrosh E.A."/>
            <person name="Kyrpides N.C."/>
            <person name="Woyke T."/>
        </authorList>
    </citation>
    <scope>NUCLEOTIDE SEQUENCE</scope>
    <source>
        <strain evidence="2">GVMAG-M-3300023184-160</strain>
    </source>
</reference>